<dbReference type="Proteomes" id="UP000199611">
    <property type="component" value="Unassembled WGS sequence"/>
</dbReference>
<dbReference type="EMBL" id="FOUU01000002">
    <property type="protein sequence ID" value="SFM59602.1"/>
    <property type="molecule type" value="Genomic_DNA"/>
</dbReference>
<dbReference type="PANTHER" id="PTHR34314:SF6">
    <property type="entry name" value="DUF3782 DOMAIN-CONTAINING PROTEIN"/>
    <property type="match status" value="1"/>
</dbReference>
<protein>
    <recommendedName>
        <fullName evidence="3">DUF3782 domain-containing protein</fullName>
    </recommendedName>
</protein>
<evidence type="ECO:0000313" key="1">
    <source>
        <dbReference type="EMBL" id="SFM59602.1"/>
    </source>
</evidence>
<dbReference type="Pfam" id="PF12644">
    <property type="entry name" value="DUF3782"/>
    <property type="match status" value="1"/>
</dbReference>
<sequence length="186" mass="22107">WEEQVRRWHEQDKKWEEQEKRWEEQNRRWEENQKVIHKILNRLEALDRKFDSTIGALGARWGLYTEQSFRNALKGILEEFFNVEVVGVTEYDEEGEVFGRPDQIELDLIIKDGVLIICEIKSSMSKADMYLFERKARFYEKRHGKKAHKLIVISPMVDKKAREVADRLGIEVYSYAEEAGEALSEL</sequence>
<evidence type="ECO:0008006" key="3">
    <source>
        <dbReference type="Google" id="ProtNLM"/>
    </source>
</evidence>
<evidence type="ECO:0000313" key="2">
    <source>
        <dbReference type="Proteomes" id="UP000199611"/>
    </source>
</evidence>
<name>A0A1I4S520_9BACT</name>
<dbReference type="InterPro" id="IPR012431">
    <property type="entry name" value="PDDEXK_10"/>
</dbReference>
<reference evidence="1 2" key="1">
    <citation type="submission" date="2016-10" db="EMBL/GenBank/DDBJ databases">
        <authorList>
            <person name="de Groot N.N."/>
        </authorList>
    </citation>
    <scope>NUCLEOTIDE SEQUENCE [LARGE SCALE GENOMIC DNA]</scope>
    <source>
        <strain evidence="1 2">DSM 9990</strain>
    </source>
</reference>
<keyword evidence="2" id="KW-1185">Reference proteome</keyword>
<dbReference type="STRING" id="39841.SAMN05660836_00763"/>
<dbReference type="InterPro" id="IPR024271">
    <property type="entry name" value="DUF3782"/>
</dbReference>
<dbReference type="SUPFAM" id="SSF52980">
    <property type="entry name" value="Restriction endonuclease-like"/>
    <property type="match status" value="1"/>
</dbReference>
<proteinExistence type="predicted"/>
<gene>
    <name evidence="1" type="ORF">SAMN05660836_00763</name>
</gene>
<dbReference type="PANTHER" id="PTHR34314">
    <property type="entry name" value="CRENARCHAEAL PROTEIN, PUTATIVE-RELATED"/>
    <property type="match status" value="1"/>
</dbReference>
<feature type="non-terminal residue" evidence="1">
    <location>
        <position position="1"/>
    </location>
</feature>
<dbReference type="Pfam" id="PF07788">
    <property type="entry name" value="PDDEXK_10"/>
    <property type="match status" value="1"/>
</dbReference>
<organism evidence="1 2">
    <name type="scientific">Thermodesulforhabdus norvegica</name>
    <dbReference type="NCBI Taxonomy" id="39841"/>
    <lineage>
        <taxon>Bacteria</taxon>
        <taxon>Pseudomonadati</taxon>
        <taxon>Thermodesulfobacteriota</taxon>
        <taxon>Syntrophobacteria</taxon>
        <taxon>Syntrophobacterales</taxon>
        <taxon>Thermodesulforhabdaceae</taxon>
        <taxon>Thermodesulforhabdus</taxon>
    </lineage>
</organism>
<dbReference type="RefSeq" id="WP_218148800.1">
    <property type="nucleotide sequence ID" value="NZ_FOUU01000002.1"/>
</dbReference>
<dbReference type="AlphaFoldDB" id="A0A1I4S520"/>
<accession>A0A1I4S520</accession>
<dbReference type="InterPro" id="IPR011335">
    <property type="entry name" value="Restrct_endonuc-II-like"/>
</dbReference>